<evidence type="ECO:0000313" key="1">
    <source>
        <dbReference type="EMBL" id="OIQ94668.1"/>
    </source>
</evidence>
<dbReference type="InterPro" id="IPR025332">
    <property type="entry name" value="DUF4238"/>
</dbReference>
<dbReference type="EMBL" id="MLJW01000181">
    <property type="protein sequence ID" value="OIQ94668.1"/>
    <property type="molecule type" value="Genomic_DNA"/>
</dbReference>
<dbReference type="Pfam" id="PF14022">
    <property type="entry name" value="DUF4238"/>
    <property type="match status" value="1"/>
</dbReference>
<comment type="caution">
    <text evidence="1">The sequence shown here is derived from an EMBL/GenBank/DDBJ whole genome shotgun (WGS) entry which is preliminary data.</text>
</comment>
<accession>A0A1J5RRF3</accession>
<protein>
    <recommendedName>
        <fullName evidence="2">DUF4238 domain-containing protein</fullName>
    </recommendedName>
</protein>
<proteinExistence type="predicted"/>
<gene>
    <name evidence="1" type="ORF">GALL_233260</name>
</gene>
<reference evidence="1" key="1">
    <citation type="submission" date="2016-10" db="EMBL/GenBank/DDBJ databases">
        <title>Sequence of Gallionella enrichment culture.</title>
        <authorList>
            <person name="Poehlein A."/>
            <person name="Muehling M."/>
            <person name="Daniel R."/>
        </authorList>
    </citation>
    <scope>NUCLEOTIDE SEQUENCE</scope>
</reference>
<organism evidence="1">
    <name type="scientific">mine drainage metagenome</name>
    <dbReference type="NCBI Taxonomy" id="410659"/>
    <lineage>
        <taxon>unclassified sequences</taxon>
        <taxon>metagenomes</taxon>
        <taxon>ecological metagenomes</taxon>
    </lineage>
</organism>
<name>A0A1J5RRF3_9ZZZZ</name>
<sequence>MAQNRRRRHHTVPRFYLEGFASGGQVRTVELPGVKRFNQSTGNASAITDFYTLYDENGQPSDVIEAAFGEIEQLVAPTLAGVIHKGVWPLAGADREAVAMWLAVQYVRGPDYRRQVEQISAAFSKMEISMGGRDALRATARERVGRDITDDELDVLWAQATSREGPPIELTALGHARQIGETLPEIYPYFYRRHWSVVRFARKSLLTCDTPVSLVPDWHSPEEGVGLLTAWAIAVPLSRRVALLLKAPASDLEFETEPGDADVELPASTELARMFNQMTVSNARRWIFLHPDDEAVVDAFALHEPRHIEMIAPDNDFIEWGERLRADPEPNLPT</sequence>
<dbReference type="AlphaFoldDB" id="A0A1J5RRF3"/>
<evidence type="ECO:0008006" key="2">
    <source>
        <dbReference type="Google" id="ProtNLM"/>
    </source>
</evidence>